<dbReference type="SUPFAM" id="SSF51905">
    <property type="entry name" value="FAD/NAD(P)-binding domain"/>
    <property type="match status" value="1"/>
</dbReference>
<comment type="cofactor">
    <cofactor evidence="8">
        <name>FMN</name>
        <dbReference type="ChEBI" id="CHEBI:58210"/>
    </cofactor>
    <text evidence="8">Binds 1 or 2 FMN covalently per subunit.</text>
</comment>
<dbReference type="PANTHER" id="PTHR43400:SF7">
    <property type="entry name" value="FAD-DEPENDENT OXIDOREDUCTASE 2 FAD BINDING DOMAIN-CONTAINING PROTEIN"/>
    <property type="match status" value="1"/>
</dbReference>
<comment type="caution">
    <text evidence="10">The sequence shown here is derived from an EMBL/GenBank/DDBJ whole genome shotgun (WGS) entry which is preliminary data.</text>
</comment>
<feature type="signal peptide" evidence="8">
    <location>
        <begin position="1"/>
        <end position="23"/>
    </location>
</feature>
<evidence type="ECO:0000256" key="2">
    <source>
        <dbReference type="ARBA" id="ARBA00013137"/>
    </source>
</evidence>
<dbReference type="RefSeq" id="WP_006526173.1">
    <property type="nucleotide sequence ID" value="NZ_GL637665.1"/>
</dbReference>
<name>E7MP85_9FIRM</name>
<evidence type="ECO:0000256" key="5">
    <source>
        <dbReference type="ARBA" id="ARBA00022827"/>
    </source>
</evidence>
<dbReference type="EC" id="1.3.99.33" evidence="2 8"/>
<dbReference type="GO" id="GO:0010181">
    <property type="term" value="F:FMN binding"/>
    <property type="evidence" value="ECO:0007669"/>
    <property type="project" value="InterPro"/>
</dbReference>
<dbReference type="Gene3D" id="3.90.700.10">
    <property type="entry name" value="Succinate dehydrogenase/fumarate reductase flavoprotein, catalytic domain"/>
    <property type="match status" value="1"/>
</dbReference>
<dbReference type="OrthoDB" id="9806724at2"/>
<evidence type="ECO:0000256" key="3">
    <source>
        <dbReference type="ARBA" id="ARBA00015872"/>
    </source>
</evidence>
<dbReference type="HOGENOM" id="CLU_011398_4_0_9"/>
<dbReference type="SUPFAM" id="SSF56425">
    <property type="entry name" value="Succinate dehydrogenase/fumarate reductase flavoprotein, catalytic domain"/>
    <property type="match status" value="1"/>
</dbReference>
<dbReference type="eggNOG" id="COG1053">
    <property type="taxonomic scope" value="Bacteria"/>
</dbReference>
<keyword evidence="4 8" id="KW-0285">Flavoprotein</keyword>
<comment type="catalytic activity">
    <reaction evidence="7 8">
        <text>dihydrourocanate + A = urocanate + AH2</text>
        <dbReference type="Rhea" id="RHEA:36059"/>
        <dbReference type="ChEBI" id="CHEBI:13193"/>
        <dbReference type="ChEBI" id="CHEBI:17499"/>
        <dbReference type="ChEBI" id="CHEBI:27247"/>
        <dbReference type="ChEBI" id="CHEBI:72991"/>
        <dbReference type="EC" id="1.3.99.33"/>
    </reaction>
</comment>
<evidence type="ECO:0000256" key="6">
    <source>
        <dbReference type="ARBA" id="ARBA00023002"/>
    </source>
</evidence>
<protein>
    <recommendedName>
        <fullName evidence="3 8">Urocanate reductase</fullName>
        <ecNumber evidence="2 8">1.3.99.33</ecNumber>
    </recommendedName>
</protein>
<dbReference type="Gene3D" id="3.90.1010.20">
    <property type="match status" value="1"/>
</dbReference>
<feature type="domain" description="FMN-binding" evidence="9">
    <location>
        <begin position="32"/>
        <end position="108"/>
    </location>
</feature>
<dbReference type="AlphaFoldDB" id="E7MP85"/>
<dbReference type="Proteomes" id="UP000004097">
    <property type="component" value="Unassembled WGS sequence"/>
</dbReference>
<feature type="chain" id="PRO_5039755356" description="Urocanate reductase" evidence="8">
    <location>
        <begin position="24"/>
        <end position="624"/>
    </location>
</feature>
<dbReference type="InterPro" id="IPR027477">
    <property type="entry name" value="Succ_DH/fumarate_Rdtase_cat_sf"/>
</dbReference>
<dbReference type="NCBIfam" id="TIGR01813">
    <property type="entry name" value="flavo_cyto_c"/>
    <property type="match status" value="1"/>
</dbReference>
<comment type="cofactor">
    <cofactor evidence="8">
        <name>FAD</name>
        <dbReference type="ChEBI" id="CHEBI:57692"/>
    </cofactor>
    <text evidence="8">Binds 1 FAD per subunit.</text>
</comment>
<dbReference type="InterPro" id="IPR050315">
    <property type="entry name" value="FAD-oxidoreductase_2"/>
</dbReference>
<dbReference type="InterPro" id="IPR036188">
    <property type="entry name" value="FAD/NAD-bd_sf"/>
</dbReference>
<evidence type="ECO:0000256" key="8">
    <source>
        <dbReference type="RuleBase" id="RU366062"/>
    </source>
</evidence>
<proteinExistence type="inferred from homology"/>
<evidence type="ECO:0000259" key="9">
    <source>
        <dbReference type="SMART" id="SM00900"/>
    </source>
</evidence>
<keyword evidence="8" id="KW-0732">Signal</keyword>
<dbReference type="STRING" id="706433.HMPREF9430_01365"/>
<reference evidence="10 11" key="1">
    <citation type="submission" date="2010-08" db="EMBL/GenBank/DDBJ databases">
        <authorList>
            <person name="Weinstock G."/>
            <person name="Sodergren E."/>
            <person name="Clifton S."/>
            <person name="Fulton L."/>
            <person name="Fulton B."/>
            <person name="Courtney L."/>
            <person name="Fronick C."/>
            <person name="Harrison M."/>
            <person name="Strong C."/>
            <person name="Farmer C."/>
            <person name="Delahaunty K."/>
            <person name="Markovic C."/>
            <person name="Hall O."/>
            <person name="Minx P."/>
            <person name="Tomlinson C."/>
            <person name="Mitreva M."/>
            <person name="Hou S."/>
            <person name="Chen J."/>
            <person name="Wollam A."/>
            <person name="Pepin K.H."/>
            <person name="Johnson M."/>
            <person name="Bhonagiri V."/>
            <person name="Zhang X."/>
            <person name="Suruliraj S."/>
            <person name="Warren W."/>
            <person name="Chinwalla A."/>
            <person name="Mardis E.R."/>
            <person name="Wilson R.K."/>
        </authorList>
    </citation>
    <scope>NUCLEOTIDE SEQUENCE [LARGE SCALE GENOMIC DNA]</scope>
    <source>
        <strain evidence="10 11">F0204</strain>
    </source>
</reference>
<dbReference type="EMBL" id="AECQ01000028">
    <property type="protein sequence ID" value="EFW23990.1"/>
    <property type="molecule type" value="Genomic_DNA"/>
</dbReference>
<dbReference type="GO" id="GO:0016020">
    <property type="term" value="C:membrane"/>
    <property type="evidence" value="ECO:0007669"/>
    <property type="project" value="InterPro"/>
</dbReference>
<dbReference type="PANTHER" id="PTHR43400">
    <property type="entry name" value="FUMARATE REDUCTASE"/>
    <property type="match status" value="1"/>
</dbReference>
<dbReference type="InterPro" id="IPR007329">
    <property type="entry name" value="FMN-bd"/>
</dbReference>
<accession>E7MP85</accession>
<keyword evidence="11" id="KW-1185">Reference proteome</keyword>
<dbReference type="InterPro" id="IPR010960">
    <property type="entry name" value="Flavocytochrome_c"/>
</dbReference>
<organism evidence="10 11">
    <name type="scientific">Solobacterium moorei F0204</name>
    <dbReference type="NCBI Taxonomy" id="706433"/>
    <lineage>
        <taxon>Bacteria</taxon>
        <taxon>Bacillati</taxon>
        <taxon>Bacillota</taxon>
        <taxon>Erysipelotrichia</taxon>
        <taxon>Erysipelotrichales</taxon>
        <taxon>Erysipelotrichaceae</taxon>
        <taxon>Solobacterium</taxon>
    </lineage>
</organism>
<evidence type="ECO:0000313" key="10">
    <source>
        <dbReference type="EMBL" id="EFW23990.1"/>
    </source>
</evidence>
<dbReference type="Pfam" id="PF04205">
    <property type="entry name" value="FMN_bind"/>
    <property type="match status" value="1"/>
</dbReference>
<evidence type="ECO:0000256" key="1">
    <source>
        <dbReference type="ARBA" id="ARBA00008040"/>
    </source>
</evidence>
<dbReference type="SMART" id="SM00900">
    <property type="entry name" value="FMN_bind"/>
    <property type="match status" value="1"/>
</dbReference>
<dbReference type="FunFam" id="3.90.700.10:FF:000007">
    <property type="entry name" value="NADH-dependent fumarate reductase"/>
    <property type="match status" value="1"/>
</dbReference>
<dbReference type="PROSITE" id="PS51257">
    <property type="entry name" value="PROKAR_LIPOPROTEIN"/>
    <property type="match status" value="1"/>
</dbReference>
<dbReference type="GO" id="GO:0033765">
    <property type="term" value="F:steroid dehydrogenase activity, acting on the CH-CH group of donors"/>
    <property type="evidence" value="ECO:0007669"/>
    <property type="project" value="UniProtKB-ARBA"/>
</dbReference>
<dbReference type="Gene3D" id="3.50.50.60">
    <property type="entry name" value="FAD/NAD(P)-binding domain"/>
    <property type="match status" value="2"/>
</dbReference>
<evidence type="ECO:0000256" key="4">
    <source>
        <dbReference type="ARBA" id="ARBA00022630"/>
    </source>
</evidence>
<evidence type="ECO:0000313" key="11">
    <source>
        <dbReference type="Proteomes" id="UP000004097"/>
    </source>
</evidence>
<keyword evidence="6 8" id="KW-0560">Oxidoreductase</keyword>
<comment type="similarity">
    <text evidence="1 8">Belongs to the FAD-dependent oxidoreductase 2 family. FRD/SDH subfamily.</text>
</comment>
<dbReference type="InterPro" id="IPR003953">
    <property type="entry name" value="FAD-dep_OxRdtase_2_FAD-bd"/>
</dbReference>
<evidence type="ECO:0000256" key="7">
    <source>
        <dbReference type="ARBA" id="ARBA00049922"/>
    </source>
</evidence>
<dbReference type="Pfam" id="PF00890">
    <property type="entry name" value="FAD_binding_2"/>
    <property type="match status" value="2"/>
</dbReference>
<gene>
    <name evidence="10" type="ORF">HMPREF9430_01365</name>
</gene>
<keyword evidence="5 8" id="KW-0274">FAD</keyword>
<sequence>MKKLTALLASATMALSLVGCSTAKTYTGEAYGHDKENPVKVTLTIKDKTITKVEVDASHETAGIGSKAADALPEQIVSANSLDVDGVSGATQTSKAIIEAATAALKQAGLEPSDLVSKNTSTTKAKDIEETVDVVIVGAGGAGMTAAITATDAGKKVIVVESQPIAGGNSVRSTGGMNAAKTPYQDKNEFAESAGVEKTLKTAAEKFADNATITALAATVKAQWDAYQANPQGYFDSVELMELDTMIGGKGKNNPELVKALAENSADAIEWLASIGAEVKNVGAFGGASVKRIHRPVNADGKVTAVGAYIVPILEKNLQDRNVHFLFDTTANEIIMKDGKAVGIKGTGKDGHKVTINAKSVVIATGGFGANAEMVEKYKPELKGFATTNAEGAQGQGIDMATAAGAATVDMDQIQIHPTVHIEEDGNAHLITEGLRGDGAILVNAEGKRFYDEVSTRDKVSAAIIAQPEKSAWLVVDQSMVDKSAVIAGYIKSGYTVTGATYEELAKAMGVDEATFTSTMNTWNQAVETKSDTEFGRTSFANPLATAPYYAIKITPAVHHTMGGIVINPKAEVLNEKGEAISGLYAAGEVTGGVHGANRLGGNAVADFVVFGRISGQSAADNAK</sequence>